<reference evidence="2 3" key="1">
    <citation type="submission" date="2022-12" db="EMBL/GenBank/DDBJ databases">
        <title>Chromosome-scale assembly of the Ensete ventricosum genome.</title>
        <authorList>
            <person name="Dussert Y."/>
            <person name="Stocks J."/>
            <person name="Wendawek A."/>
            <person name="Woldeyes F."/>
            <person name="Nichols R.A."/>
            <person name="Borrell J.S."/>
        </authorList>
    </citation>
    <scope>NUCLEOTIDE SEQUENCE [LARGE SCALE GENOMIC DNA]</scope>
    <source>
        <strain evidence="3">cv. Maze</strain>
        <tissue evidence="2">Seeds</tissue>
    </source>
</reference>
<feature type="compositionally biased region" description="Polar residues" evidence="1">
    <location>
        <begin position="387"/>
        <end position="403"/>
    </location>
</feature>
<proteinExistence type="predicted"/>
<feature type="region of interest" description="Disordered" evidence="1">
    <location>
        <begin position="130"/>
        <end position="186"/>
    </location>
</feature>
<dbReference type="EMBL" id="JAQQAF010000008">
    <property type="protein sequence ID" value="KAJ8464536.1"/>
    <property type="molecule type" value="Genomic_DNA"/>
</dbReference>
<sequence>MATSRFDYSANPDGSTYSNGQRGPYTTNSMERLGSFHEVIDVRVPSPLTSMPRSTSIPSQGELKREISSIFGISSAESMAKTISTRHLPSSSVEDIKRMKINLHESSVKARNRVKAFSDAALKIEKHCHDLSRKRSQQNISSSERSMALTPGGNISKTTPQSFPTAASLEPGLQKSDERTKSALSNRRIRTSLMKDARDNCIGRSSGLVDRDKDVTKFANGNSALSEEKSQVLPCADGLAKSKMKKKRSIVKSDISTSIVLARPPNGDCEPKRGIQQKLDGKPKMNNHTFSFRPSECEENCSSSSTSNAKIPPRGPRSTSGSLSKASGNFPQNFKNSDGWEPQCIKLNSVNGAINRKRSISEQSSSPPVAQWVGQRPQKLSRGARRSNLSPLTSSHLDTPSSDTVDDHISKEGSSGFTRRLSSNTVQVKSKGEKIPSELSESEETAVAVNKRREKIKKSEVVENVSQTLQKVVTLASTSKKRKLAAHRDFGFGVHRQGRVVRGLMPKGSGMGALMKKADNAATLSQARTLRVGSERIESKTGRPPIKKLSEQREHSYPRHAMNDASLELLGKPINDHEVLFAAASTALDTRVACPSQFWKTIEPIFRFLSLEDVTFLNEQIHLINGSTSVGHVAENDDHTLKGDLKYVPLQSPPINSDCHGTATNGFGFNEYEKDLGFIWPEEQVEPFLEQLFDGIGKQRGISICQTLLSAIIEEEEIENINIGNLKHEVSFFNSYGSCFELEVETEHNGLDLQTLRTMESADRGVANGLKVNAVWRCYDQLAHQKFGGNGALPDASTLCTKFQYNQMCISDRILLELSEIGLYPDPVPDLAQSEDDISRGINNLERKLHEQVLKKKDILRKLEKAVVEAKVSQQRELEYIAFDRLVAIAYEKYMACKGATVSGSKNVNEPSKHAVLSFVRETLTRCQKFEDTGISCFSGPAFRNIFSSVSSHCSDSECKDFNGDGELANHYTTVLQLQNNFIDCNSSLTPKKGQRVANDNKCSDVFDLVNHLSEESPCKEEPWSNKIKKRELLLDSVVGSSAHCSFQTPSGNGNSLVNSTKGKRSERDTEGKALNKDTSTRNSSARIGRPALFNLKGERKNKTKPKQKMTQLSASIKDPSCKAANLSSTVLTSTKPFEVVGGSTKKIDLALHSHSLGMQDKSNNCEAIDLSNLQLSELDVGDFGGNGQDIGSWLNIDEDGLQDHDFMGLEIPMDDLSEISDLIEESLFILLIMYVLNTFEVFRVHIRAIARTKASL</sequence>
<feature type="compositionally biased region" description="Polar residues" evidence="1">
    <location>
        <begin position="153"/>
        <end position="165"/>
    </location>
</feature>
<evidence type="ECO:0000256" key="1">
    <source>
        <dbReference type="SAM" id="MobiDB-lite"/>
    </source>
</evidence>
<feature type="region of interest" description="Disordered" evidence="1">
    <location>
        <begin position="358"/>
        <end position="442"/>
    </location>
</feature>
<evidence type="ECO:0008006" key="4">
    <source>
        <dbReference type="Google" id="ProtNLM"/>
    </source>
</evidence>
<protein>
    <recommendedName>
        <fullName evidence="4">DUF3741 domain-containing protein</fullName>
    </recommendedName>
</protein>
<feature type="compositionally biased region" description="Polar residues" evidence="1">
    <location>
        <begin position="317"/>
        <end position="336"/>
    </location>
</feature>
<feature type="compositionally biased region" description="Basic and acidic residues" evidence="1">
    <location>
        <begin position="1064"/>
        <end position="1080"/>
    </location>
</feature>
<feature type="region of interest" description="Disordered" evidence="1">
    <location>
        <begin position="263"/>
        <end position="342"/>
    </location>
</feature>
<gene>
    <name evidence="2" type="ORF">OPV22_027088</name>
</gene>
<name>A0AAV8P3V4_ENSVE</name>
<feature type="compositionally biased region" description="Polar residues" evidence="1">
    <location>
        <begin position="12"/>
        <end position="27"/>
    </location>
</feature>
<feature type="compositionally biased region" description="Basic and acidic residues" evidence="1">
    <location>
        <begin position="269"/>
        <end position="283"/>
    </location>
</feature>
<evidence type="ECO:0000313" key="2">
    <source>
        <dbReference type="EMBL" id="KAJ8464536.1"/>
    </source>
</evidence>
<accession>A0AAV8P3V4</accession>
<dbReference type="Proteomes" id="UP001222027">
    <property type="component" value="Unassembled WGS sequence"/>
</dbReference>
<feature type="region of interest" description="Disordered" evidence="1">
    <location>
        <begin position="1"/>
        <end position="27"/>
    </location>
</feature>
<comment type="caution">
    <text evidence="2">The sequence shown here is derived from an EMBL/GenBank/DDBJ whole genome shotgun (WGS) entry which is preliminary data.</text>
</comment>
<feature type="compositionally biased region" description="Polar residues" evidence="1">
    <location>
        <begin position="412"/>
        <end position="428"/>
    </location>
</feature>
<dbReference type="PANTHER" id="PTHR31115">
    <property type="entry name" value="OS05G0107300 PROTEIN"/>
    <property type="match status" value="1"/>
</dbReference>
<organism evidence="2 3">
    <name type="scientific">Ensete ventricosum</name>
    <name type="common">Abyssinian banana</name>
    <name type="synonym">Musa ensete</name>
    <dbReference type="NCBI Taxonomy" id="4639"/>
    <lineage>
        <taxon>Eukaryota</taxon>
        <taxon>Viridiplantae</taxon>
        <taxon>Streptophyta</taxon>
        <taxon>Embryophyta</taxon>
        <taxon>Tracheophyta</taxon>
        <taxon>Spermatophyta</taxon>
        <taxon>Magnoliopsida</taxon>
        <taxon>Liliopsida</taxon>
        <taxon>Zingiberales</taxon>
        <taxon>Musaceae</taxon>
        <taxon>Ensete</taxon>
    </lineage>
</organism>
<keyword evidence="3" id="KW-1185">Reference proteome</keyword>
<dbReference type="AlphaFoldDB" id="A0AAV8P3V4"/>
<feature type="region of interest" description="Disordered" evidence="1">
    <location>
        <begin position="1045"/>
        <end position="1089"/>
    </location>
</feature>
<evidence type="ECO:0000313" key="3">
    <source>
        <dbReference type="Proteomes" id="UP001222027"/>
    </source>
</evidence>
<dbReference type="PANTHER" id="PTHR31115:SF3">
    <property type="entry name" value="EXPRESSED PROTEIN"/>
    <property type="match status" value="1"/>
</dbReference>
<feature type="compositionally biased region" description="Polar residues" evidence="1">
    <location>
        <begin position="1045"/>
        <end position="1061"/>
    </location>
</feature>